<proteinExistence type="predicted"/>
<comment type="caution">
    <text evidence="2">The sequence shown here is derived from an EMBL/GenBank/DDBJ whole genome shotgun (WGS) entry which is preliminary data.</text>
</comment>
<feature type="region of interest" description="Disordered" evidence="1">
    <location>
        <begin position="178"/>
        <end position="216"/>
    </location>
</feature>
<feature type="compositionally biased region" description="Low complexity" evidence="1">
    <location>
        <begin position="497"/>
        <end position="509"/>
    </location>
</feature>
<feature type="region of interest" description="Disordered" evidence="1">
    <location>
        <begin position="454"/>
        <end position="483"/>
    </location>
</feature>
<organism evidence="2 3">
    <name type="scientific">Discostella pseudostelligera</name>
    <dbReference type="NCBI Taxonomy" id="259834"/>
    <lineage>
        <taxon>Eukaryota</taxon>
        <taxon>Sar</taxon>
        <taxon>Stramenopiles</taxon>
        <taxon>Ochrophyta</taxon>
        <taxon>Bacillariophyta</taxon>
        <taxon>Coscinodiscophyceae</taxon>
        <taxon>Thalassiosirophycidae</taxon>
        <taxon>Stephanodiscales</taxon>
        <taxon>Stephanodiscaceae</taxon>
        <taxon>Discostella</taxon>
    </lineage>
</organism>
<accession>A0ABD3MP60</accession>
<gene>
    <name evidence="2" type="ORF">ACHAWU_006957</name>
</gene>
<dbReference type="Proteomes" id="UP001530293">
    <property type="component" value="Unassembled WGS sequence"/>
</dbReference>
<dbReference type="AlphaFoldDB" id="A0ABD3MP60"/>
<feature type="region of interest" description="Disordered" evidence="1">
    <location>
        <begin position="497"/>
        <end position="561"/>
    </location>
</feature>
<evidence type="ECO:0000256" key="1">
    <source>
        <dbReference type="SAM" id="MobiDB-lite"/>
    </source>
</evidence>
<feature type="region of interest" description="Disordered" evidence="1">
    <location>
        <begin position="416"/>
        <end position="439"/>
    </location>
</feature>
<reference evidence="2 3" key="1">
    <citation type="submission" date="2024-10" db="EMBL/GenBank/DDBJ databases">
        <title>Updated reference genomes for cyclostephanoid diatoms.</title>
        <authorList>
            <person name="Roberts W.R."/>
            <person name="Alverson A.J."/>
        </authorList>
    </citation>
    <scope>NUCLEOTIDE SEQUENCE [LARGE SCALE GENOMIC DNA]</scope>
    <source>
        <strain evidence="2 3">AJA232-27</strain>
    </source>
</reference>
<feature type="compositionally biased region" description="Low complexity" evidence="1">
    <location>
        <begin position="457"/>
        <end position="467"/>
    </location>
</feature>
<feature type="compositionally biased region" description="Basic and acidic residues" evidence="1">
    <location>
        <begin position="193"/>
        <end position="208"/>
    </location>
</feature>
<name>A0ABD3MP60_9STRA</name>
<dbReference type="EMBL" id="JALLBG020000115">
    <property type="protein sequence ID" value="KAL3763761.1"/>
    <property type="molecule type" value="Genomic_DNA"/>
</dbReference>
<evidence type="ECO:0000313" key="2">
    <source>
        <dbReference type="EMBL" id="KAL3763761.1"/>
    </source>
</evidence>
<feature type="compositionally biased region" description="Basic and acidic residues" evidence="1">
    <location>
        <begin position="538"/>
        <end position="550"/>
    </location>
</feature>
<protein>
    <submittedName>
        <fullName evidence="2">Uncharacterized protein</fullName>
    </submittedName>
</protein>
<evidence type="ECO:0000313" key="3">
    <source>
        <dbReference type="Proteomes" id="UP001530293"/>
    </source>
</evidence>
<keyword evidence="3" id="KW-1185">Reference proteome</keyword>
<sequence>MAALFAALATKDGKATTTASSSTSLVPEAIQLHSHLRIDFINGATVIAHPSSSSASTAVATTTNSTANAIDLDIGGGSDTSRNAYSLLSYQTVQTQRQDDEYAPTATTNALLLVLASERQKRRGHQDMSVRPDLGIWDCRIIANEDDENNNKTSSISSSSSLAAMLLRRVVLNNDRFKLSGGSSSSSSNNTIGDREEKKEETTYRAEVSDSTIQQQNQILHPPPMVMVVDMSDVSEIQQQVERMKGVIVNIYDDNISGGGNDAPYDDGSGKSHTTSVRALKNTIFGSAAMINDPTSTPSSAPPTSEDKRIALILAVIVPPSTTPSSSTNAAEEYKERRARDLILYHLHKFSMEVDCTLCFVRREGGGSMELRSSSSEGGEDTNMATYLPSMSIDEFSKVIRRVALGLPPVEVDIIAATEDEEDNGDEAAKDDSNEDTPLHISTTWDAVTDDLNVALPPRSSSSGRPSAIVIGEERAKTAGNGDEEWLSELAYSMGISSDAASSSSAPAPSTTPKAEQPGKETKPAVKKRVTRASSSSTRDKDAKPKDQKEVMNFFGNLIKK</sequence>